<dbReference type="Proteomes" id="UP000249016">
    <property type="component" value="Unassembled WGS sequence"/>
</dbReference>
<sequence length="198" mass="19403">MTGVIAGVYSVTVTDKNGCTSGAQSFTVTEPSAITAVVQPTGALCPNNTGGTLTIVSITGGTGPYSWTWSTGVTQATSLTGLPGGTYTLNVSDLNGCPAVVIATVSTPTCPTVCVKPVLTVGSPVCNGSTYSISFYSDVTSITASAGTVDLVNHRINGISVGTPVSVTAVGGGGCVSVETVTSPASCATGVGGCTHRT</sequence>
<name>A0A327NER7_9BACT</name>
<dbReference type="AlphaFoldDB" id="A0A327NER7"/>
<dbReference type="EMBL" id="QLII01000001">
    <property type="protein sequence ID" value="RAI73771.1"/>
    <property type="molecule type" value="Genomic_DNA"/>
</dbReference>
<dbReference type="OrthoDB" id="7794186at2"/>
<keyword evidence="2" id="KW-1185">Reference proteome</keyword>
<evidence type="ECO:0000313" key="1">
    <source>
        <dbReference type="EMBL" id="RAI73771.1"/>
    </source>
</evidence>
<dbReference type="RefSeq" id="WP_111340646.1">
    <property type="nucleotide sequence ID" value="NZ_QLII01000001.1"/>
</dbReference>
<gene>
    <name evidence="1" type="ORF">HMF3257_03985</name>
</gene>
<evidence type="ECO:0008006" key="3">
    <source>
        <dbReference type="Google" id="ProtNLM"/>
    </source>
</evidence>
<comment type="caution">
    <text evidence="1">The sequence shown here is derived from an EMBL/GenBank/DDBJ whole genome shotgun (WGS) entry which is preliminary data.</text>
</comment>
<accession>A0A327NER7</accession>
<dbReference type="Gene3D" id="2.60.40.740">
    <property type="match status" value="1"/>
</dbReference>
<proteinExistence type="predicted"/>
<evidence type="ECO:0000313" key="2">
    <source>
        <dbReference type="Proteomes" id="UP000249016"/>
    </source>
</evidence>
<protein>
    <recommendedName>
        <fullName evidence="3">SprB repeat-containing protein</fullName>
    </recommendedName>
</protein>
<reference evidence="1 2" key="1">
    <citation type="submission" date="2018-06" db="EMBL/GenBank/DDBJ databases">
        <title>Spirosoma sp. HMF3257 Genome sequencing and assembly.</title>
        <authorList>
            <person name="Kang H."/>
            <person name="Cha I."/>
            <person name="Kim H."/>
            <person name="Kang J."/>
            <person name="Joh K."/>
        </authorList>
    </citation>
    <scope>NUCLEOTIDE SEQUENCE [LARGE SCALE GENOMIC DNA]</scope>
    <source>
        <strain evidence="1 2">HMF3257</strain>
    </source>
</reference>
<organism evidence="1 2">
    <name type="scientific">Spirosoma telluris</name>
    <dbReference type="NCBI Taxonomy" id="2183553"/>
    <lineage>
        <taxon>Bacteria</taxon>
        <taxon>Pseudomonadati</taxon>
        <taxon>Bacteroidota</taxon>
        <taxon>Cytophagia</taxon>
        <taxon>Cytophagales</taxon>
        <taxon>Cytophagaceae</taxon>
        <taxon>Spirosoma</taxon>
    </lineage>
</organism>